<accession>A0A9P0Q9P6</accession>
<dbReference type="Proteomes" id="UP001152888">
    <property type="component" value="Unassembled WGS sequence"/>
</dbReference>
<keyword evidence="1" id="KW-0812">Transmembrane</keyword>
<name>A0A9P0Q9P6_ACAOB</name>
<evidence type="ECO:0000313" key="2">
    <source>
        <dbReference type="EMBL" id="CAH2012173.1"/>
    </source>
</evidence>
<keyword evidence="1" id="KW-1133">Transmembrane helix</keyword>
<feature type="transmembrane region" description="Helical" evidence="1">
    <location>
        <begin position="83"/>
        <end position="102"/>
    </location>
</feature>
<sequence length="107" mass="12107">MTRFIGGEDDKNQVNKPNVLVSAFCLFFTFLVSLYCTMTFYEFVADKNFGHYAYVGYITMLLHTMGSISKLKIAGSENRISQNVKLWSVIISALIVLLLRQLSGLLK</sequence>
<keyword evidence="3" id="KW-1185">Reference proteome</keyword>
<proteinExistence type="predicted"/>
<evidence type="ECO:0000256" key="1">
    <source>
        <dbReference type="SAM" id="Phobius"/>
    </source>
</evidence>
<dbReference type="EMBL" id="CAKOFQ010008151">
    <property type="protein sequence ID" value="CAH2012173.1"/>
    <property type="molecule type" value="Genomic_DNA"/>
</dbReference>
<dbReference type="OrthoDB" id="6699437at2759"/>
<evidence type="ECO:0000313" key="3">
    <source>
        <dbReference type="Proteomes" id="UP001152888"/>
    </source>
</evidence>
<feature type="transmembrane region" description="Helical" evidence="1">
    <location>
        <begin position="52"/>
        <end position="71"/>
    </location>
</feature>
<feature type="transmembrane region" description="Helical" evidence="1">
    <location>
        <begin position="20"/>
        <end position="40"/>
    </location>
</feature>
<comment type="caution">
    <text evidence="2">The sequence shown here is derived from an EMBL/GenBank/DDBJ whole genome shotgun (WGS) entry which is preliminary data.</text>
</comment>
<keyword evidence="1" id="KW-0472">Membrane</keyword>
<organism evidence="2 3">
    <name type="scientific">Acanthoscelides obtectus</name>
    <name type="common">Bean weevil</name>
    <name type="synonym">Bruchus obtectus</name>
    <dbReference type="NCBI Taxonomy" id="200917"/>
    <lineage>
        <taxon>Eukaryota</taxon>
        <taxon>Metazoa</taxon>
        <taxon>Ecdysozoa</taxon>
        <taxon>Arthropoda</taxon>
        <taxon>Hexapoda</taxon>
        <taxon>Insecta</taxon>
        <taxon>Pterygota</taxon>
        <taxon>Neoptera</taxon>
        <taxon>Endopterygota</taxon>
        <taxon>Coleoptera</taxon>
        <taxon>Polyphaga</taxon>
        <taxon>Cucujiformia</taxon>
        <taxon>Chrysomeloidea</taxon>
        <taxon>Chrysomelidae</taxon>
        <taxon>Bruchinae</taxon>
        <taxon>Bruchini</taxon>
        <taxon>Acanthoscelides</taxon>
    </lineage>
</organism>
<reference evidence="2" key="1">
    <citation type="submission" date="2022-03" db="EMBL/GenBank/DDBJ databases">
        <authorList>
            <person name="Sayadi A."/>
        </authorList>
    </citation>
    <scope>NUCLEOTIDE SEQUENCE</scope>
</reference>
<protein>
    <submittedName>
        <fullName evidence="2">Uncharacterized protein</fullName>
    </submittedName>
</protein>
<gene>
    <name evidence="2" type="ORF">ACAOBT_LOCUS32675</name>
</gene>
<dbReference type="AlphaFoldDB" id="A0A9P0Q9P6"/>